<reference evidence="1" key="1">
    <citation type="submission" date="2016-10" db="EMBL/GenBank/DDBJ databases">
        <title>Sequence of Gallionella enrichment culture.</title>
        <authorList>
            <person name="Poehlein A."/>
            <person name="Muehling M."/>
            <person name="Daniel R."/>
        </authorList>
    </citation>
    <scope>NUCLEOTIDE SEQUENCE</scope>
</reference>
<comment type="caution">
    <text evidence="1">The sequence shown here is derived from an EMBL/GenBank/DDBJ whole genome shotgun (WGS) entry which is preliminary data.</text>
</comment>
<organism evidence="1">
    <name type="scientific">mine drainage metagenome</name>
    <dbReference type="NCBI Taxonomy" id="410659"/>
    <lineage>
        <taxon>unclassified sequences</taxon>
        <taxon>metagenomes</taxon>
        <taxon>ecological metagenomes</taxon>
    </lineage>
</organism>
<gene>
    <name evidence="1" type="ORF">GALL_480270</name>
</gene>
<sequence>MSILTLGQSFESKSFYIQIKEYINKIKGQITSENNSFKNLLIEIEKEFMEDTQVFTDIKKMNSEELKTLNQGIKKFNNHFDKVNTLYYDKNYFADGELKQLFQSISRQAHKIENISHKYLFIDQTKTQTPDYIKEGLANFSRETISKKLRSNI</sequence>
<proteinExistence type="predicted"/>
<accession>A0A1J5PHV0</accession>
<protein>
    <submittedName>
        <fullName evidence="1">Uncharacterized protein</fullName>
    </submittedName>
</protein>
<evidence type="ECO:0000313" key="1">
    <source>
        <dbReference type="EMBL" id="OIQ70360.1"/>
    </source>
</evidence>
<dbReference type="AlphaFoldDB" id="A0A1J5PHV0"/>
<dbReference type="EMBL" id="MLJW01004243">
    <property type="protein sequence ID" value="OIQ70360.1"/>
    <property type="molecule type" value="Genomic_DNA"/>
</dbReference>
<name>A0A1J5PHV0_9ZZZZ</name>